<keyword evidence="1" id="KW-0285">Flavoprotein</keyword>
<comment type="caution">
    <text evidence="4">The sequence shown here is derived from an EMBL/GenBank/DDBJ whole genome shotgun (WGS) entry which is preliminary data.</text>
</comment>
<dbReference type="AlphaFoldDB" id="A0A935CC52"/>
<keyword evidence="2" id="KW-0288">FMN</keyword>
<dbReference type="SUPFAM" id="SSF52218">
    <property type="entry name" value="Flavoproteins"/>
    <property type="match status" value="1"/>
</dbReference>
<protein>
    <submittedName>
        <fullName evidence="4">NAD(P)H-dependent oxidoreductase</fullName>
    </submittedName>
</protein>
<evidence type="ECO:0000313" key="4">
    <source>
        <dbReference type="EMBL" id="MBK6265768.1"/>
    </source>
</evidence>
<accession>A0A935CC52</accession>
<dbReference type="InterPro" id="IPR051796">
    <property type="entry name" value="ISF_SsuE-like"/>
</dbReference>
<dbReference type="EMBL" id="JAEQBW010000005">
    <property type="protein sequence ID" value="MBK6265768.1"/>
    <property type="molecule type" value="Genomic_DNA"/>
</dbReference>
<evidence type="ECO:0000313" key="5">
    <source>
        <dbReference type="Proteomes" id="UP000611723"/>
    </source>
</evidence>
<feature type="domain" description="NADPH-dependent FMN reductase-like" evidence="3">
    <location>
        <begin position="1"/>
        <end position="140"/>
    </location>
</feature>
<dbReference type="GO" id="GO:0016491">
    <property type="term" value="F:oxidoreductase activity"/>
    <property type="evidence" value="ECO:0007669"/>
    <property type="project" value="InterPro"/>
</dbReference>
<reference evidence="4" key="1">
    <citation type="submission" date="2021-01" db="EMBL/GenBank/DDBJ databases">
        <title>Marivirga aurantiaca sp. nov., isolated from intertidal surface sediments.</title>
        <authorList>
            <person name="Zhang M."/>
        </authorList>
    </citation>
    <scope>NUCLEOTIDE SEQUENCE</scope>
    <source>
        <strain evidence="4">S37H4</strain>
    </source>
</reference>
<dbReference type="InterPro" id="IPR029039">
    <property type="entry name" value="Flavoprotein-like_sf"/>
</dbReference>
<dbReference type="Pfam" id="PF03358">
    <property type="entry name" value="FMN_red"/>
    <property type="match status" value="1"/>
</dbReference>
<evidence type="ECO:0000259" key="3">
    <source>
        <dbReference type="Pfam" id="PF03358"/>
    </source>
</evidence>
<name>A0A935CC52_9BACT</name>
<dbReference type="Gene3D" id="3.40.50.360">
    <property type="match status" value="1"/>
</dbReference>
<dbReference type="PANTHER" id="PTHR43278:SF4">
    <property type="entry name" value="NAD(P)H-DEPENDENT FMN-CONTAINING OXIDOREDUCTASE YWQN-RELATED"/>
    <property type="match status" value="1"/>
</dbReference>
<sequence>MKTIIIQGSSRSNGNTSKIVGILRERMKCELIDLNSYLISQYNYEHKNRNDDFLKLMRKIVEYDLIIFATPVYWYSMSGLMKTFFDRVTDCLKIEKETGRKLRGKYMAAISCGSDGIETEGFFVPFKNSAEYLGMTYVGNLHTWIESDSPTENVLKLIAAFKRKLEEGMGHLLD</sequence>
<proteinExistence type="predicted"/>
<dbReference type="InterPro" id="IPR005025">
    <property type="entry name" value="FMN_Rdtase-like_dom"/>
</dbReference>
<gene>
    <name evidence="4" type="ORF">JKA74_12050</name>
</gene>
<dbReference type="PANTHER" id="PTHR43278">
    <property type="entry name" value="NAD(P)H-DEPENDENT FMN-CONTAINING OXIDOREDUCTASE YWQN-RELATED"/>
    <property type="match status" value="1"/>
</dbReference>
<keyword evidence="5" id="KW-1185">Reference proteome</keyword>
<dbReference type="RefSeq" id="WP_201431448.1">
    <property type="nucleotide sequence ID" value="NZ_JAEQBW010000005.1"/>
</dbReference>
<evidence type="ECO:0000256" key="1">
    <source>
        <dbReference type="ARBA" id="ARBA00022630"/>
    </source>
</evidence>
<organism evidence="4 5">
    <name type="scientific">Marivirga aurantiaca</name>
    <dbReference type="NCBI Taxonomy" id="2802615"/>
    <lineage>
        <taxon>Bacteria</taxon>
        <taxon>Pseudomonadati</taxon>
        <taxon>Bacteroidota</taxon>
        <taxon>Cytophagia</taxon>
        <taxon>Cytophagales</taxon>
        <taxon>Marivirgaceae</taxon>
        <taxon>Marivirga</taxon>
    </lineage>
</organism>
<dbReference type="Proteomes" id="UP000611723">
    <property type="component" value="Unassembled WGS sequence"/>
</dbReference>
<evidence type="ECO:0000256" key="2">
    <source>
        <dbReference type="ARBA" id="ARBA00022643"/>
    </source>
</evidence>